<accession>A0A820G8P3</accession>
<dbReference type="EMBL" id="CAJOAY010014084">
    <property type="protein sequence ID" value="CAF4274038.1"/>
    <property type="molecule type" value="Genomic_DNA"/>
</dbReference>
<sequence>LQTSLIYLQPNHPNLVSIYRKLGDCYLKQCDYIHAIEHYEKAIELLEYDTQKVNSETITDLYNRISDAKQSVRNDN</sequence>
<organism evidence="2 3">
    <name type="scientific">Adineta steineri</name>
    <dbReference type="NCBI Taxonomy" id="433720"/>
    <lineage>
        <taxon>Eukaryota</taxon>
        <taxon>Metazoa</taxon>
        <taxon>Spiralia</taxon>
        <taxon>Gnathifera</taxon>
        <taxon>Rotifera</taxon>
        <taxon>Eurotatoria</taxon>
        <taxon>Bdelloidea</taxon>
        <taxon>Adinetida</taxon>
        <taxon>Adinetidae</taxon>
        <taxon>Adineta</taxon>
    </lineage>
</organism>
<proteinExistence type="predicted"/>
<dbReference type="SMART" id="SM00028">
    <property type="entry name" value="TPR"/>
    <property type="match status" value="1"/>
</dbReference>
<keyword evidence="1" id="KW-0802">TPR repeat</keyword>
<feature type="non-terminal residue" evidence="2">
    <location>
        <position position="1"/>
    </location>
</feature>
<name>A0A820G8P3_9BILA</name>
<comment type="caution">
    <text evidence="2">The sequence shown here is derived from an EMBL/GenBank/DDBJ whole genome shotgun (WGS) entry which is preliminary data.</text>
</comment>
<dbReference type="Proteomes" id="UP000663881">
    <property type="component" value="Unassembled WGS sequence"/>
</dbReference>
<dbReference type="PROSITE" id="PS50005">
    <property type="entry name" value="TPR"/>
    <property type="match status" value="1"/>
</dbReference>
<evidence type="ECO:0000313" key="3">
    <source>
        <dbReference type="Proteomes" id="UP000663881"/>
    </source>
</evidence>
<evidence type="ECO:0000256" key="1">
    <source>
        <dbReference type="PROSITE-ProRule" id="PRU00339"/>
    </source>
</evidence>
<dbReference type="Pfam" id="PF13424">
    <property type="entry name" value="TPR_12"/>
    <property type="match status" value="1"/>
</dbReference>
<dbReference type="InterPro" id="IPR019734">
    <property type="entry name" value="TPR_rpt"/>
</dbReference>
<evidence type="ECO:0000313" key="2">
    <source>
        <dbReference type="EMBL" id="CAF4274038.1"/>
    </source>
</evidence>
<dbReference type="AlphaFoldDB" id="A0A820G8P3"/>
<dbReference type="SUPFAM" id="SSF48452">
    <property type="entry name" value="TPR-like"/>
    <property type="match status" value="1"/>
</dbReference>
<feature type="repeat" description="TPR" evidence="1">
    <location>
        <begin position="16"/>
        <end position="49"/>
    </location>
</feature>
<dbReference type="InterPro" id="IPR011990">
    <property type="entry name" value="TPR-like_helical_dom_sf"/>
</dbReference>
<dbReference type="Gene3D" id="1.25.40.10">
    <property type="entry name" value="Tetratricopeptide repeat domain"/>
    <property type="match status" value="1"/>
</dbReference>
<evidence type="ECO:0008006" key="4">
    <source>
        <dbReference type="Google" id="ProtNLM"/>
    </source>
</evidence>
<protein>
    <recommendedName>
        <fullName evidence="4">Tetratricopeptide repeat protein</fullName>
    </recommendedName>
</protein>
<gene>
    <name evidence="2" type="ORF">OKA104_LOCUS44818</name>
</gene>
<reference evidence="2" key="1">
    <citation type="submission" date="2021-02" db="EMBL/GenBank/DDBJ databases">
        <authorList>
            <person name="Nowell W R."/>
        </authorList>
    </citation>
    <scope>NUCLEOTIDE SEQUENCE</scope>
</reference>